<feature type="compositionally biased region" description="Low complexity" evidence="1">
    <location>
        <begin position="128"/>
        <end position="139"/>
    </location>
</feature>
<gene>
    <name evidence="2" type="ORF">PG993_013855</name>
</gene>
<proteinExistence type="predicted"/>
<feature type="compositionally biased region" description="Basic and acidic residues" evidence="1">
    <location>
        <begin position="37"/>
        <end position="65"/>
    </location>
</feature>
<reference evidence="2 3" key="1">
    <citation type="submission" date="2023-01" db="EMBL/GenBank/DDBJ databases">
        <title>Analysis of 21 Apiospora genomes using comparative genomics revels a genus with tremendous synthesis potential of carbohydrate active enzymes and secondary metabolites.</title>
        <authorList>
            <person name="Sorensen T."/>
        </authorList>
    </citation>
    <scope>NUCLEOTIDE SEQUENCE [LARGE SCALE GENOMIC DNA]</scope>
    <source>
        <strain evidence="2 3">CBS 33761</strain>
    </source>
</reference>
<evidence type="ECO:0000313" key="2">
    <source>
        <dbReference type="EMBL" id="KAK8017529.1"/>
    </source>
</evidence>
<accession>A0ABR1RRE3</accession>
<feature type="region of interest" description="Disordered" evidence="1">
    <location>
        <begin position="124"/>
        <end position="160"/>
    </location>
</feature>
<dbReference type="CDD" id="cd00303">
    <property type="entry name" value="retropepsin_like"/>
    <property type="match status" value="2"/>
</dbReference>
<feature type="compositionally biased region" description="Basic and acidic residues" evidence="1">
    <location>
        <begin position="78"/>
        <end position="103"/>
    </location>
</feature>
<evidence type="ECO:0000313" key="3">
    <source>
        <dbReference type="Proteomes" id="UP001444661"/>
    </source>
</evidence>
<protein>
    <submittedName>
        <fullName evidence="2">Uncharacterized protein</fullName>
    </submittedName>
</protein>
<evidence type="ECO:0000256" key="1">
    <source>
        <dbReference type="SAM" id="MobiDB-lite"/>
    </source>
</evidence>
<organism evidence="2 3">
    <name type="scientific">Apiospora rasikravindrae</name>
    <dbReference type="NCBI Taxonomy" id="990691"/>
    <lineage>
        <taxon>Eukaryota</taxon>
        <taxon>Fungi</taxon>
        <taxon>Dikarya</taxon>
        <taxon>Ascomycota</taxon>
        <taxon>Pezizomycotina</taxon>
        <taxon>Sordariomycetes</taxon>
        <taxon>Xylariomycetidae</taxon>
        <taxon>Amphisphaeriales</taxon>
        <taxon>Apiosporaceae</taxon>
        <taxon>Apiospora</taxon>
    </lineage>
</organism>
<dbReference type="Gene3D" id="2.40.70.10">
    <property type="entry name" value="Acid Proteases"/>
    <property type="match status" value="2"/>
</dbReference>
<dbReference type="EMBL" id="JAQQWK010000013">
    <property type="protein sequence ID" value="KAK8017529.1"/>
    <property type="molecule type" value="Genomic_DNA"/>
</dbReference>
<sequence length="483" mass="54547">MNYYDLMISEGYVPRPWERLPPVHIETNSPRRSRSSNHTDRGDNALEKERIQKLKHDLAKQKELSGPKQIGSKVRLMQRQDVDSGKKSMKESNDKQKEERNDGTRGSADNVSASLQHTGYGQQQLAENTSNSASATASTVHGQDSSPRIPMTPITGSAQFTPSANRLATAYKYGRSPESNNVKNIRRVLAIAINNHEGKACPDSGSSENIMREDWTRDHKLKVRRTPRDRRKLFQLGNGRSVRAEGRVRADVRITRAASSSRPRKKEWFYVFKECPVPIILGMPFLESEAIFTRNQHLLEACPKAYSDIDSLLWIGSPRNQIRCSLNGRQEVATADTGSDINLMSLEYAKKNGHWIDDRPEVRRRLQFGDRSVAETMGQVYVNNFSLDWRSPAATMELEEDGGIHDEKPQNDDMDDTNKVYVWQYVVFHVLPDLPCDIILGRPLLKATDAFSQQEMHLASSEHKCRRETGGIDKAQGAMGEAA</sequence>
<feature type="region of interest" description="Disordered" evidence="1">
    <location>
        <begin position="18"/>
        <end position="112"/>
    </location>
</feature>
<keyword evidence="3" id="KW-1185">Reference proteome</keyword>
<name>A0ABR1RRE3_9PEZI</name>
<comment type="caution">
    <text evidence="2">The sequence shown here is derived from an EMBL/GenBank/DDBJ whole genome shotgun (WGS) entry which is preliminary data.</text>
</comment>
<dbReference type="InterPro" id="IPR021109">
    <property type="entry name" value="Peptidase_aspartic_dom_sf"/>
</dbReference>
<dbReference type="Proteomes" id="UP001444661">
    <property type="component" value="Unassembled WGS sequence"/>
</dbReference>